<dbReference type="SUPFAM" id="SSF88659">
    <property type="entry name" value="Sigma3 and sigma4 domains of RNA polymerase sigma factors"/>
    <property type="match status" value="1"/>
</dbReference>
<dbReference type="InterPro" id="IPR013325">
    <property type="entry name" value="RNA_pol_sigma_r2"/>
</dbReference>
<keyword evidence="3" id="KW-0731">Sigma factor</keyword>
<proteinExistence type="inferred from homology"/>
<evidence type="ECO:0000256" key="2">
    <source>
        <dbReference type="ARBA" id="ARBA00023015"/>
    </source>
</evidence>
<keyword evidence="4" id="KW-0804">Transcription</keyword>
<dbReference type="SUPFAM" id="SSF88946">
    <property type="entry name" value="Sigma2 domain of RNA polymerase sigma factors"/>
    <property type="match status" value="1"/>
</dbReference>
<evidence type="ECO:0000259" key="5">
    <source>
        <dbReference type="Pfam" id="PF04542"/>
    </source>
</evidence>
<feature type="domain" description="RNA polymerase sigma factor 70 region 4 type 2" evidence="6">
    <location>
        <begin position="120"/>
        <end position="172"/>
    </location>
</feature>
<evidence type="ECO:0000256" key="3">
    <source>
        <dbReference type="ARBA" id="ARBA00023082"/>
    </source>
</evidence>
<dbReference type="GO" id="GO:0006352">
    <property type="term" value="P:DNA-templated transcription initiation"/>
    <property type="evidence" value="ECO:0007669"/>
    <property type="project" value="InterPro"/>
</dbReference>
<dbReference type="GO" id="GO:0016987">
    <property type="term" value="F:sigma factor activity"/>
    <property type="evidence" value="ECO:0007669"/>
    <property type="project" value="UniProtKB-KW"/>
</dbReference>
<dbReference type="Pfam" id="PF04542">
    <property type="entry name" value="Sigma70_r2"/>
    <property type="match status" value="1"/>
</dbReference>
<dbReference type="InterPro" id="IPR013249">
    <property type="entry name" value="RNA_pol_sigma70_r4_t2"/>
</dbReference>
<sequence length="193" mass="21369">MSGLWNRRGTTAASEERMHALVEAHGRDLLAYLERRTSPVEDAADLLSETLLTAWRRVGDLPGEDEAARMWLFVTARNVLANHRRAQQRRTSLTERLRTALVEHHRNLPTVHGAAEEAAEAVREAIAALPEAQRELVTLVHWDGFSLTEAATLTAVPASTARSRYAKARATLATELGTRRLGTRSSDDSLATR</sequence>
<evidence type="ECO:0000313" key="7">
    <source>
        <dbReference type="EMBL" id="PPK92231.1"/>
    </source>
</evidence>
<gene>
    <name evidence="7" type="ORF">CLV92_11693</name>
</gene>
<comment type="caution">
    <text evidence="7">The sequence shown here is derived from an EMBL/GenBank/DDBJ whole genome shotgun (WGS) entry which is preliminary data.</text>
</comment>
<dbReference type="EMBL" id="PTJD01000016">
    <property type="protein sequence ID" value="PPK92231.1"/>
    <property type="molecule type" value="Genomic_DNA"/>
</dbReference>
<dbReference type="InterPro" id="IPR039425">
    <property type="entry name" value="RNA_pol_sigma-70-like"/>
</dbReference>
<evidence type="ECO:0000259" key="6">
    <source>
        <dbReference type="Pfam" id="PF08281"/>
    </source>
</evidence>
<dbReference type="Gene3D" id="1.10.10.10">
    <property type="entry name" value="Winged helix-like DNA-binding domain superfamily/Winged helix DNA-binding domain"/>
    <property type="match status" value="1"/>
</dbReference>
<dbReference type="Pfam" id="PF08281">
    <property type="entry name" value="Sigma70_r4_2"/>
    <property type="match status" value="1"/>
</dbReference>
<dbReference type="InterPro" id="IPR036388">
    <property type="entry name" value="WH-like_DNA-bd_sf"/>
</dbReference>
<keyword evidence="2" id="KW-0805">Transcription regulation</keyword>
<accession>A0A2S6IDE9</accession>
<dbReference type="InterPro" id="IPR013324">
    <property type="entry name" value="RNA_pol_sigma_r3/r4-like"/>
</dbReference>
<dbReference type="Proteomes" id="UP000239485">
    <property type="component" value="Unassembled WGS sequence"/>
</dbReference>
<dbReference type="InterPro" id="IPR014284">
    <property type="entry name" value="RNA_pol_sigma-70_dom"/>
</dbReference>
<reference evidence="7 8" key="1">
    <citation type="submission" date="2018-02" db="EMBL/GenBank/DDBJ databases">
        <title>Genomic Encyclopedia of Archaeal and Bacterial Type Strains, Phase II (KMG-II): from individual species to whole genera.</title>
        <authorList>
            <person name="Goeker M."/>
        </authorList>
    </citation>
    <scope>NUCLEOTIDE SEQUENCE [LARGE SCALE GENOMIC DNA]</scope>
    <source>
        <strain evidence="7 8">DSM 22857</strain>
    </source>
</reference>
<evidence type="ECO:0000256" key="4">
    <source>
        <dbReference type="ARBA" id="ARBA00023163"/>
    </source>
</evidence>
<dbReference type="NCBIfam" id="TIGR02937">
    <property type="entry name" value="sigma70-ECF"/>
    <property type="match status" value="1"/>
</dbReference>
<organism evidence="7 8">
    <name type="scientific">Kineococcus xinjiangensis</name>
    <dbReference type="NCBI Taxonomy" id="512762"/>
    <lineage>
        <taxon>Bacteria</taxon>
        <taxon>Bacillati</taxon>
        <taxon>Actinomycetota</taxon>
        <taxon>Actinomycetes</taxon>
        <taxon>Kineosporiales</taxon>
        <taxon>Kineosporiaceae</taxon>
        <taxon>Kineococcus</taxon>
    </lineage>
</organism>
<evidence type="ECO:0000256" key="1">
    <source>
        <dbReference type="ARBA" id="ARBA00010641"/>
    </source>
</evidence>
<dbReference type="PANTHER" id="PTHR43133:SF25">
    <property type="entry name" value="RNA POLYMERASE SIGMA FACTOR RFAY-RELATED"/>
    <property type="match status" value="1"/>
</dbReference>
<dbReference type="InterPro" id="IPR007627">
    <property type="entry name" value="RNA_pol_sigma70_r2"/>
</dbReference>
<dbReference type="GO" id="GO:0003677">
    <property type="term" value="F:DNA binding"/>
    <property type="evidence" value="ECO:0007669"/>
    <property type="project" value="InterPro"/>
</dbReference>
<dbReference type="Gene3D" id="1.10.1740.10">
    <property type="match status" value="1"/>
</dbReference>
<evidence type="ECO:0000313" key="8">
    <source>
        <dbReference type="Proteomes" id="UP000239485"/>
    </source>
</evidence>
<keyword evidence="8" id="KW-1185">Reference proteome</keyword>
<dbReference type="AlphaFoldDB" id="A0A2S6IDE9"/>
<name>A0A2S6IDE9_9ACTN</name>
<protein>
    <submittedName>
        <fullName evidence="7">RNA polymerase sigma-70 factor (ECF subfamily)</fullName>
    </submittedName>
</protein>
<dbReference type="PANTHER" id="PTHR43133">
    <property type="entry name" value="RNA POLYMERASE ECF-TYPE SIGMA FACTO"/>
    <property type="match status" value="1"/>
</dbReference>
<comment type="similarity">
    <text evidence="1">Belongs to the sigma-70 factor family. ECF subfamily.</text>
</comment>
<feature type="domain" description="RNA polymerase sigma-70 region 2" evidence="5">
    <location>
        <begin position="21"/>
        <end position="90"/>
    </location>
</feature>